<feature type="region of interest" description="Disordered" evidence="1">
    <location>
        <begin position="41"/>
        <end position="160"/>
    </location>
</feature>
<accession>A0A2T8IJZ4</accession>
<dbReference type="Gramene" id="PVH37998">
    <property type="protein sequence ID" value="PVH37998"/>
    <property type="gene ID" value="PAHAL_5G146900"/>
</dbReference>
<dbReference type="EMBL" id="CM008050">
    <property type="protein sequence ID" value="PVH37998.1"/>
    <property type="molecule type" value="Genomic_DNA"/>
</dbReference>
<dbReference type="AlphaFoldDB" id="A0A2T8IJZ4"/>
<evidence type="ECO:0000313" key="2">
    <source>
        <dbReference type="EMBL" id="PVH37998.1"/>
    </source>
</evidence>
<protein>
    <submittedName>
        <fullName evidence="2">Uncharacterized protein</fullName>
    </submittedName>
</protein>
<gene>
    <name evidence="2" type="ORF">PAHAL_5G146900</name>
</gene>
<feature type="compositionally biased region" description="Low complexity" evidence="1">
    <location>
        <begin position="96"/>
        <end position="126"/>
    </location>
</feature>
<proteinExistence type="predicted"/>
<name>A0A2T8IJZ4_9POAL</name>
<evidence type="ECO:0000256" key="1">
    <source>
        <dbReference type="SAM" id="MobiDB-lite"/>
    </source>
</evidence>
<feature type="compositionally biased region" description="Basic residues" evidence="1">
    <location>
        <begin position="73"/>
        <end position="82"/>
    </location>
</feature>
<reference evidence="2" key="1">
    <citation type="submission" date="2018-04" db="EMBL/GenBank/DDBJ databases">
        <title>WGS assembly of Panicum hallii.</title>
        <authorList>
            <person name="Lovell J."/>
            <person name="Jenkins J."/>
            <person name="Lowry D."/>
            <person name="Mamidi S."/>
            <person name="Sreedasyam A."/>
            <person name="Weng X."/>
            <person name="Barry K."/>
            <person name="Bonette J."/>
            <person name="Campitelli B."/>
            <person name="Daum C."/>
            <person name="Gordon S."/>
            <person name="Gould B."/>
            <person name="Lipzen A."/>
            <person name="Macqueen A."/>
            <person name="Palacio-Mejia J."/>
            <person name="Plott C."/>
            <person name="Shakirov E."/>
            <person name="Shu S."/>
            <person name="Yoshinaga Y."/>
            <person name="Zane M."/>
            <person name="Rokhsar D."/>
            <person name="Grimwood J."/>
            <person name="Schmutz J."/>
            <person name="Juenger T."/>
        </authorList>
    </citation>
    <scope>NUCLEOTIDE SEQUENCE [LARGE SCALE GENOMIC DNA]</scope>
    <source>
        <strain evidence="2">FIL2</strain>
    </source>
</reference>
<organism evidence="2">
    <name type="scientific">Panicum hallii</name>
    <dbReference type="NCBI Taxonomy" id="206008"/>
    <lineage>
        <taxon>Eukaryota</taxon>
        <taxon>Viridiplantae</taxon>
        <taxon>Streptophyta</taxon>
        <taxon>Embryophyta</taxon>
        <taxon>Tracheophyta</taxon>
        <taxon>Spermatophyta</taxon>
        <taxon>Magnoliopsida</taxon>
        <taxon>Liliopsida</taxon>
        <taxon>Poales</taxon>
        <taxon>Poaceae</taxon>
        <taxon>PACMAD clade</taxon>
        <taxon>Panicoideae</taxon>
        <taxon>Panicodae</taxon>
        <taxon>Paniceae</taxon>
        <taxon>Panicinae</taxon>
        <taxon>Panicum</taxon>
        <taxon>Panicum sect. Panicum</taxon>
    </lineage>
</organism>
<dbReference type="Proteomes" id="UP000243499">
    <property type="component" value="Chromosome 5"/>
</dbReference>
<sequence length="217" mass="23379">MINFYTIIFIVNQEARIEDGGTRRKGCAPTGHVVLPALARLPAPQRPERRRRRRDAHVQTLAAKPPPEPGARPPRRGQRHVLGHAAGLDAPRQGARRASFPSRAPRMMRSTIRSRSAASASSPTRTQPARAASSRSCTAPRPRCGTAPPSPPAMAAAGAGGTTRTTSAKLISVIASFQEKLYFIDSTREVCAIDLSPTRPTLQRFDVHGSAVRFPPG</sequence>